<gene>
    <name evidence="5" type="ORF">DENOEST_3218</name>
</gene>
<accession>A0A6S6YRI8</accession>
<comment type="pathway">
    <text evidence="1">Bacterial outer membrane biogenesis; lipooligosaccharide biosynthesis.</text>
</comment>
<protein>
    <submittedName>
        <fullName evidence="5">Glycosyl transferase, family 25</fullName>
    </submittedName>
</protein>
<dbReference type="KEGG" id="doe:DENOEST_3218"/>
<dbReference type="AlphaFoldDB" id="A0A6S6YRI8"/>
<dbReference type="Pfam" id="PF01755">
    <property type="entry name" value="Glyco_transf_25"/>
    <property type="match status" value="1"/>
</dbReference>
<reference evidence="5 6" key="1">
    <citation type="submission" date="2020-03" db="EMBL/GenBank/DDBJ databases">
        <authorList>
            <consortium name="Genoscope - CEA"/>
            <person name="William W."/>
        </authorList>
    </citation>
    <scope>NUCLEOTIDE SEQUENCE [LARGE SCALE GENOMIC DNA]</scope>
    <source>
        <strain evidence="6">DSM 16959</strain>
    </source>
</reference>
<evidence type="ECO:0000313" key="6">
    <source>
        <dbReference type="Proteomes" id="UP000515733"/>
    </source>
</evidence>
<dbReference type="GO" id="GO:0016740">
    <property type="term" value="F:transferase activity"/>
    <property type="evidence" value="ECO:0007669"/>
    <property type="project" value="UniProtKB-KW"/>
</dbReference>
<dbReference type="UniPathway" id="UPA00501"/>
<dbReference type="UniPathway" id="UPA00820"/>
<evidence type="ECO:0000256" key="2">
    <source>
        <dbReference type="ARBA" id="ARBA00005222"/>
    </source>
</evidence>
<evidence type="ECO:0000256" key="1">
    <source>
        <dbReference type="ARBA" id="ARBA00005068"/>
    </source>
</evidence>
<sequence length="262" mass="28763">MSQPEAAAFAGIHAFVINLASATERRRLMTAQLDQPHLPTYTLLDAVDGRVLPAAALAQGYDEAAARRDAHRSLSAGEIGCALSHRAAWQAVLDRGLTAGLVLEDDAVLGSESGDVIARLKPLLDVAEPRVVLVQHVPRYRGLPVAKLSRLHRLYRPWKTRGAHAYLINRAAAQALLQAMPRVSVVADDWPHFARWVEVLAVVPYGIGRSPASHDSQIGPAGRREAGGSALGRWLHKRLYEKFLFQLVVRPLRLIRAQAETW</sequence>
<feature type="domain" description="Glycosyl transferase family 25" evidence="4">
    <location>
        <begin position="13"/>
        <end position="188"/>
    </location>
</feature>
<comment type="pathway">
    <text evidence="2">Glycan metabolism; lacto-N-neotetraose biosynthesis.</text>
</comment>
<proteinExistence type="predicted"/>
<keyword evidence="3" id="KW-0448">Lipopolysaccharide biosynthesis</keyword>
<dbReference type="Proteomes" id="UP000515733">
    <property type="component" value="Chromosome"/>
</dbReference>
<evidence type="ECO:0000259" key="4">
    <source>
        <dbReference type="Pfam" id="PF01755"/>
    </source>
</evidence>
<organism evidence="5 6">
    <name type="scientific">Denitratisoma oestradiolicum</name>
    <dbReference type="NCBI Taxonomy" id="311182"/>
    <lineage>
        <taxon>Bacteria</taxon>
        <taxon>Pseudomonadati</taxon>
        <taxon>Pseudomonadota</taxon>
        <taxon>Betaproteobacteria</taxon>
        <taxon>Nitrosomonadales</taxon>
        <taxon>Sterolibacteriaceae</taxon>
        <taxon>Denitratisoma</taxon>
    </lineage>
</organism>
<keyword evidence="5" id="KW-0808">Transferase</keyword>
<dbReference type="CDD" id="cd06532">
    <property type="entry name" value="Glyco_transf_25"/>
    <property type="match status" value="1"/>
</dbReference>
<dbReference type="InterPro" id="IPR002654">
    <property type="entry name" value="Glyco_trans_25"/>
</dbReference>
<dbReference type="EMBL" id="LR778301">
    <property type="protein sequence ID" value="CAB1370372.1"/>
    <property type="molecule type" value="Genomic_DNA"/>
</dbReference>
<dbReference type="GO" id="GO:0009103">
    <property type="term" value="P:lipopolysaccharide biosynthetic process"/>
    <property type="evidence" value="ECO:0007669"/>
    <property type="project" value="UniProtKB-KW"/>
</dbReference>
<evidence type="ECO:0000256" key="3">
    <source>
        <dbReference type="ARBA" id="ARBA00022985"/>
    </source>
</evidence>
<name>A0A6S6YRI8_9PROT</name>
<keyword evidence="6" id="KW-1185">Reference proteome</keyword>
<dbReference type="OrthoDB" id="215285at2"/>
<dbReference type="RefSeq" id="WP_145771833.1">
    <property type="nucleotide sequence ID" value="NZ_LR778301.1"/>
</dbReference>
<evidence type="ECO:0000313" key="5">
    <source>
        <dbReference type="EMBL" id="CAB1370372.1"/>
    </source>
</evidence>